<dbReference type="SUPFAM" id="SSF53383">
    <property type="entry name" value="PLP-dependent transferases"/>
    <property type="match status" value="1"/>
</dbReference>
<accession>A0A2S6NAE8</accession>
<dbReference type="RefSeq" id="WP_104507460.1">
    <property type="nucleotide sequence ID" value="NZ_JACIGC010000015.1"/>
</dbReference>
<dbReference type="Gene3D" id="3.40.640.10">
    <property type="entry name" value="Type I PLP-dependent aspartate aminotransferase-like (Major domain)"/>
    <property type="match status" value="1"/>
</dbReference>
<comment type="caution">
    <text evidence="7">The sequence shown here is derived from an EMBL/GenBank/DDBJ whole genome shotgun (WGS) entry which is preliminary data.</text>
</comment>
<evidence type="ECO:0000313" key="8">
    <source>
        <dbReference type="Proteomes" id="UP000239089"/>
    </source>
</evidence>
<dbReference type="AlphaFoldDB" id="A0A2S6NAE8"/>
<reference evidence="7 8" key="1">
    <citation type="journal article" date="2018" name="Arch. Microbiol.">
        <title>New insights into the metabolic potential of the phototrophic purple bacterium Rhodopila globiformis DSM 161(T) from its draft genome sequence and evidence for a vanadium-dependent nitrogenase.</title>
        <authorList>
            <person name="Imhoff J.F."/>
            <person name="Rahn T."/>
            <person name="Kunzel S."/>
            <person name="Neulinger S.C."/>
        </authorList>
    </citation>
    <scope>NUCLEOTIDE SEQUENCE [LARGE SCALE GENOMIC DNA]</scope>
    <source>
        <strain evidence="7 8">DSM 16996</strain>
    </source>
</reference>
<dbReference type="PANTHER" id="PTHR11999:SF70">
    <property type="entry name" value="MIP05841P"/>
    <property type="match status" value="1"/>
</dbReference>
<evidence type="ECO:0000256" key="3">
    <source>
        <dbReference type="ARBA" id="ARBA00022898"/>
    </source>
</evidence>
<dbReference type="GO" id="GO:0030170">
    <property type="term" value="F:pyridoxal phosphate binding"/>
    <property type="evidence" value="ECO:0007669"/>
    <property type="project" value="InterPro"/>
</dbReference>
<dbReference type="PANTHER" id="PTHR11999">
    <property type="entry name" value="GROUP II PYRIDOXAL-5-PHOSPHATE DECARBOXYLASE"/>
    <property type="match status" value="1"/>
</dbReference>
<evidence type="ECO:0000256" key="4">
    <source>
        <dbReference type="ARBA" id="ARBA00023239"/>
    </source>
</evidence>
<feature type="modified residue" description="N6-(pyridoxal phosphate)lysine" evidence="5">
    <location>
        <position position="299"/>
    </location>
</feature>
<evidence type="ECO:0000256" key="1">
    <source>
        <dbReference type="ARBA" id="ARBA00001933"/>
    </source>
</evidence>
<keyword evidence="3 5" id="KW-0663">Pyridoxal phosphate</keyword>
<dbReference type="Pfam" id="PF00282">
    <property type="entry name" value="Pyridoxal_deC"/>
    <property type="match status" value="1"/>
</dbReference>
<dbReference type="Proteomes" id="UP000239089">
    <property type="component" value="Unassembled WGS sequence"/>
</dbReference>
<dbReference type="Gene3D" id="3.90.1150.170">
    <property type="match status" value="2"/>
</dbReference>
<evidence type="ECO:0000256" key="6">
    <source>
        <dbReference type="RuleBase" id="RU000382"/>
    </source>
</evidence>
<evidence type="ECO:0000256" key="5">
    <source>
        <dbReference type="PIRSR" id="PIRSR602129-50"/>
    </source>
</evidence>
<comment type="cofactor">
    <cofactor evidence="1 5 6">
        <name>pyridoxal 5'-phosphate</name>
        <dbReference type="ChEBI" id="CHEBI:597326"/>
    </cofactor>
</comment>
<evidence type="ECO:0000313" key="7">
    <source>
        <dbReference type="EMBL" id="PPQ31593.1"/>
    </source>
</evidence>
<keyword evidence="2" id="KW-0210">Decarboxylase</keyword>
<dbReference type="OrthoDB" id="9803665at2"/>
<proteinExistence type="inferred from homology"/>
<dbReference type="InterPro" id="IPR010977">
    <property type="entry name" value="Aromatic_deC"/>
</dbReference>
<dbReference type="PRINTS" id="PR00800">
    <property type="entry name" value="YHDCRBOXLASE"/>
</dbReference>
<dbReference type="InterPro" id="IPR015421">
    <property type="entry name" value="PyrdxlP-dep_Trfase_major"/>
</dbReference>
<dbReference type="GO" id="GO:0006520">
    <property type="term" value="P:amino acid metabolic process"/>
    <property type="evidence" value="ECO:0007669"/>
    <property type="project" value="InterPro"/>
</dbReference>
<keyword evidence="8" id="KW-1185">Reference proteome</keyword>
<protein>
    <submittedName>
        <fullName evidence="7">Cytochrome D ubiquinol oxidase subunit I</fullName>
    </submittedName>
</protein>
<dbReference type="InterPro" id="IPR015424">
    <property type="entry name" value="PyrdxlP-dep_Trfase"/>
</dbReference>
<keyword evidence="4 6" id="KW-0456">Lyase</keyword>
<comment type="similarity">
    <text evidence="6">Belongs to the group II decarboxylase family.</text>
</comment>
<dbReference type="InterPro" id="IPR002129">
    <property type="entry name" value="PyrdxlP-dep_de-COase"/>
</dbReference>
<sequence>MTLNDSLDPENWEDFRRLSHRALDDALDDLMSLRERPVWRETPADALARLDDAAPAQGVGLEQVLAEFVRDIQPFGVGNRHPAFFGWAHGAGTPVGMVAELLSAGLNLNCGGRNHVGVALEKKIAAAMAKLFGFPATASGLFVTGASQANFHGVVMARRAALGADVRENGLQGASLRAYASTQAHGCVEQAMDLAGLGTAALRKIPCDADGRMRLDLLRAAIAADRARGDRPFLLVASAGTVNFGAFDPLEELADLAAREKLWLHVDGAFGALTVFSDKLKPLVAGIERADTIAFDFHKWAHVPYDAGFILARDGAAQRAAFAAPAAYLSRTETGLAKGEIWPCDLGPDLSRGFRALKVWMTLRAYGFARLGECMERNCADARVLAGLIDASEEFVRAAPVPLNIVCFRLKHADDAANRALVERLHVDGVAAPSLTRLDGHTAIRCAIFNHRTRSGDVEAFFNAAREAAKAFQK</sequence>
<gene>
    <name evidence="7" type="ORF">CCR94_08565</name>
</gene>
<dbReference type="GO" id="GO:0019752">
    <property type="term" value="P:carboxylic acid metabolic process"/>
    <property type="evidence" value="ECO:0007669"/>
    <property type="project" value="InterPro"/>
</dbReference>
<dbReference type="GO" id="GO:0016831">
    <property type="term" value="F:carboxy-lyase activity"/>
    <property type="evidence" value="ECO:0007669"/>
    <property type="project" value="UniProtKB-KW"/>
</dbReference>
<organism evidence="7 8">
    <name type="scientific">Rhodoblastus sphagnicola</name>
    <dbReference type="NCBI Taxonomy" id="333368"/>
    <lineage>
        <taxon>Bacteria</taxon>
        <taxon>Pseudomonadati</taxon>
        <taxon>Pseudomonadota</taxon>
        <taxon>Alphaproteobacteria</taxon>
        <taxon>Hyphomicrobiales</taxon>
        <taxon>Rhodoblastaceae</taxon>
        <taxon>Rhodoblastus</taxon>
    </lineage>
</organism>
<name>A0A2S6NAE8_9HYPH</name>
<dbReference type="EMBL" id="NHSJ01000055">
    <property type="protein sequence ID" value="PPQ31593.1"/>
    <property type="molecule type" value="Genomic_DNA"/>
</dbReference>
<evidence type="ECO:0000256" key="2">
    <source>
        <dbReference type="ARBA" id="ARBA00022793"/>
    </source>
</evidence>